<comment type="caution">
    <text evidence="3">The sequence shown here is derived from an EMBL/GenBank/DDBJ whole genome shotgun (WGS) entry which is preliminary data.</text>
</comment>
<evidence type="ECO:0000313" key="3">
    <source>
        <dbReference type="EMBL" id="OMJ84952.1"/>
    </source>
</evidence>
<dbReference type="EMBL" id="MPUH01000253">
    <property type="protein sequence ID" value="OMJ84952.1"/>
    <property type="molecule type" value="Genomic_DNA"/>
</dbReference>
<feature type="coiled-coil region" evidence="1">
    <location>
        <begin position="9"/>
        <end position="72"/>
    </location>
</feature>
<dbReference type="OrthoDB" id="326539at2759"/>
<evidence type="ECO:0000313" key="4">
    <source>
        <dbReference type="Proteomes" id="UP000187209"/>
    </source>
</evidence>
<dbReference type="AlphaFoldDB" id="A0A1R2C7F5"/>
<organism evidence="3 4">
    <name type="scientific">Stentor coeruleus</name>
    <dbReference type="NCBI Taxonomy" id="5963"/>
    <lineage>
        <taxon>Eukaryota</taxon>
        <taxon>Sar</taxon>
        <taxon>Alveolata</taxon>
        <taxon>Ciliophora</taxon>
        <taxon>Postciliodesmatophora</taxon>
        <taxon>Heterotrichea</taxon>
        <taxon>Heterotrichida</taxon>
        <taxon>Stentoridae</taxon>
        <taxon>Stentor</taxon>
    </lineage>
</organism>
<keyword evidence="1" id="KW-0175">Coiled coil</keyword>
<gene>
    <name evidence="3" type="ORF">SteCoe_13861</name>
</gene>
<dbReference type="Proteomes" id="UP000187209">
    <property type="component" value="Unassembled WGS sequence"/>
</dbReference>
<proteinExistence type="predicted"/>
<protein>
    <submittedName>
        <fullName evidence="3">Uncharacterized protein</fullName>
    </submittedName>
</protein>
<name>A0A1R2C7F5_9CILI</name>
<keyword evidence="4" id="KW-1185">Reference proteome</keyword>
<feature type="region of interest" description="Disordered" evidence="2">
    <location>
        <begin position="239"/>
        <end position="275"/>
    </location>
</feature>
<sequence>MSDIENDVIDSLKRQIAETKKQIKQVSAKNRNKDLELRRKSDQIKARLVLSILRCQKQVKELEEIHEEHSRQWSLDFHSFQSLIMNNSTKIIQWNYFRQKSYKEILEILKVPIPISLQMHQALDEEETTARMLLDSRCPEDSQNTGRINHLQEIIRLESIRREIEGFLQNINKQIQRFYDNSEESRDIEELSPVMRNSELEQGYSISSEWPMDPNASKSYSEISFRRERHKEDYSKISDNAGILHSSSSHSSEGTEFLDHSRFKPTPPADKNQKSCWQKCFSCFSKKNPTTSRKV</sequence>
<accession>A0A1R2C7F5</accession>
<reference evidence="3 4" key="1">
    <citation type="submission" date="2016-11" db="EMBL/GenBank/DDBJ databases">
        <title>The macronuclear genome of Stentor coeruleus: a giant cell with tiny introns.</title>
        <authorList>
            <person name="Slabodnick M."/>
            <person name="Ruby J.G."/>
            <person name="Reiff S.B."/>
            <person name="Swart E.C."/>
            <person name="Gosai S."/>
            <person name="Prabakaran S."/>
            <person name="Witkowska E."/>
            <person name="Larue G.E."/>
            <person name="Fisher S."/>
            <person name="Freeman R.M."/>
            <person name="Gunawardena J."/>
            <person name="Chu W."/>
            <person name="Stover N.A."/>
            <person name="Gregory B.D."/>
            <person name="Nowacki M."/>
            <person name="Derisi J."/>
            <person name="Roy S.W."/>
            <person name="Marshall W.F."/>
            <person name="Sood P."/>
        </authorList>
    </citation>
    <scope>NUCLEOTIDE SEQUENCE [LARGE SCALE GENOMIC DNA]</scope>
    <source>
        <strain evidence="3">WM001</strain>
    </source>
</reference>
<evidence type="ECO:0000256" key="2">
    <source>
        <dbReference type="SAM" id="MobiDB-lite"/>
    </source>
</evidence>
<evidence type="ECO:0000256" key="1">
    <source>
        <dbReference type="SAM" id="Coils"/>
    </source>
</evidence>